<proteinExistence type="predicted"/>
<feature type="transmembrane region" description="Helical" evidence="1">
    <location>
        <begin position="47"/>
        <end position="71"/>
    </location>
</feature>
<accession>A0A7H2BJI8</accession>
<feature type="transmembrane region" description="Helical" evidence="1">
    <location>
        <begin position="6"/>
        <end position="27"/>
    </location>
</feature>
<dbReference type="EMBL" id="CP061538">
    <property type="protein sequence ID" value="QNV39834.1"/>
    <property type="molecule type" value="Genomic_DNA"/>
</dbReference>
<sequence length="366" mass="41703">MGTFEITPAYLGWMVLIIISLGGWALLGAGKNRTYALTKDPYWMDFYLFHLGCTGLFFLGTFIGSLLMKYLGDQNLLALLVSLPAIAAAAWLIINWVIIFFSPAPWIGPRPRWWRETHHTLYAWTRHKKHHHIHAARLYRLHTRSAPPIEPITNIRKTNQPFVTELTAFTNTQTSFQMYQDQIPSNHTHRYTLRGTITGPFTFTGEIPEKYLCAEDLSYRKSMYFPAEPNLEQTRTRTVELFVDLHRLSFVQVAGEDYVRRHSWVVSFANVSSADVKLQRLDSGQLQITVGEPDSVSGQSFVFVSDQGWWTRLKAKPARLVKALESKRWLPVTAGSLVRKNFAGEQGPVEGSVVPEHGQGEYFSGQ</sequence>
<protein>
    <submittedName>
        <fullName evidence="2">Uncharacterized protein</fullName>
    </submittedName>
</protein>
<feature type="transmembrane region" description="Helical" evidence="1">
    <location>
        <begin position="77"/>
        <end position="102"/>
    </location>
</feature>
<keyword evidence="1" id="KW-1133">Transmembrane helix</keyword>
<dbReference type="KEGG" id="rama:IDM48_10875"/>
<evidence type="ECO:0000313" key="3">
    <source>
        <dbReference type="Proteomes" id="UP000516421"/>
    </source>
</evidence>
<name>A0A7H2BJI8_9MICC</name>
<dbReference type="Proteomes" id="UP000516421">
    <property type="component" value="Chromosome"/>
</dbReference>
<evidence type="ECO:0000256" key="1">
    <source>
        <dbReference type="SAM" id="Phobius"/>
    </source>
</evidence>
<keyword evidence="1" id="KW-0472">Membrane</keyword>
<evidence type="ECO:0000313" key="2">
    <source>
        <dbReference type="EMBL" id="QNV39834.1"/>
    </source>
</evidence>
<reference evidence="2 3" key="1">
    <citation type="submission" date="2020-09" db="EMBL/GenBank/DDBJ databases">
        <title>Investigation of environmental microbe.</title>
        <authorList>
            <person name="Ou Y."/>
            <person name="Kang Q."/>
        </authorList>
    </citation>
    <scope>NUCLEOTIDE SEQUENCE [LARGE SCALE GENOMIC DNA]</scope>
    <source>
        <strain evidence="2 3">KJZ-9</strain>
    </source>
</reference>
<dbReference type="AlphaFoldDB" id="A0A7H2BJI8"/>
<dbReference type="RefSeq" id="WP_190617435.1">
    <property type="nucleotide sequence ID" value="NZ_CP061538.1"/>
</dbReference>
<keyword evidence="3" id="KW-1185">Reference proteome</keyword>
<gene>
    <name evidence="2" type="ORF">IDM48_10875</name>
</gene>
<organism evidence="2 3">
    <name type="scientific">Rothia amarae</name>
    <dbReference type="NCBI Taxonomy" id="169480"/>
    <lineage>
        <taxon>Bacteria</taxon>
        <taxon>Bacillati</taxon>
        <taxon>Actinomycetota</taxon>
        <taxon>Actinomycetes</taxon>
        <taxon>Micrococcales</taxon>
        <taxon>Micrococcaceae</taxon>
        <taxon>Rothia</taxon>
    </lineage>
</organism>
<keyword evidence="1" id="KW-0812">Transmembrane</keyword>